<sequence length="81" mass="9252">MDIMEHHLSKRTDNPASFEHTQSLSFSRYLFMVLLNNPACNDQKFLLKIRKPGMTLLAFHRARISAISLLTVVGSESAIKY</sequence>
<protein>
    <submittedName>
        <fullName evidence="1">Uncharacterized protein</fullName>
    </submittedName>
</protein>
<accession>A0ABC8R007</accession>
<evidence type="ECO:0000313" key="1">
    <source>
        <dbReference type="EMBL" id="CAK9138329.1"/>
    </source>
</evidence>
<dbReference type="EMBL" id="CAUOFW020000879">
    <property type="protein sequence ID" value="CAK9138329.1"/>
    <property type="molecule type" value="Genomic_DNA"/>
</dbReference>
<evidence type="ECO:0000313" key="2">
    <source>
        <dbReference type="Proteomes" id="UP001642360"/>
    </source>
</evidence>
<keyword evidence="2" id="KW-1185">Reference proteome</keyword>
<proteinExistence type="predicted"/>
<gene>
    <name evidence="1" type="ORF">ILEXP_LOCUS5428</name>
</gene>
<name>A0ABC8R007_9AQUA</name>
<dbReference type="AlphaFoldDB" id="A0ABC8R007"/>
<dbReference type="Proteomes" id="UP001642360">
    <property type="component" value="Unassembled WGS sequence"/>
</dbReference>
<reference evidence="1 2" key="1">
    <citation type="submission" date="2024-02" db="EMBL/GenBank/DDBJ databases">
        <authorList>
            <person name="Vignale AGUSTIN F."/>
            <person name="Sosa J E."/>
            <person name="Modenutti C."/>
        </authorList>
    </citation>
    <scope>NUCLEOTIDE SEQUENCE [LARGE SCALE GENOMIC DNA]</scope>
</reference>
<organism evidence="1 2">
    <name type="scientific">Ilex paraguariensis</name>
    <name type="common">yerba mate</name>
    <dbReference type="NCBI Taxonomy" id="185542"/>
    <lineage>
        <taxon>Eukaryota</taxon>
        <taxon>Viridiplantae</taxon>
        <taxon>Streptophyta</taxon>
        <taxon>Embryophyta</taxon>
        <taxon>Tracheophyta</taxon>
        <taxon>Spermatophyta</taxon>
        <taxon>Magnoliopsida</taxon>
        <taxon>eudicotyledons</taxon>
        <taxon>Gunneridae</taxon>
        <taxon>Pentapetalae</taxon>
        <taxon>asterids</taxon>
        <taxon>campanulids</taxon>
        <taxon>Aquifoliales</taxon>
        <taxon>Aquifoliaceae</taxon>
        <taxon>Ilex</taxon>
    </lineage>
</organism>
<comment type="caution">
    <text evidence="1">The sequence shown here is derived from an EMBL/GenBank/DDBJ whole genome shotgun (WGS) entry which is preliminary data.</text>
</comment>